<gene>
    <name evidence="1" type="ORF">SLEP1_g48214</name>
</gene>
<reference evidence="1 2" key="1">
    <citation type="journal article" date="2021" name="Commun. Biol.">
        <title>The genome of Shorea leprosula (Dipterocarpaceae) highlights the ecological relevance of drought in aseasonal tropical rainforests.</title>
        <authorList>
            <person name="Ng K.K.S."/>
            <person name="Kobayashi M.J."/>
            <person name="Fawcett J.A."/>
            <person name="Hatakeyama M."/>
            <person name="Paape T."/>
            <person name="Ng C.H."/>
            <person name="Ang C.C."/>
            <person name="Tnah L.H."/>
            <person name="Lee C.T."/>
            <person name="Nishiyama T."/>
            <person name="Sese J."/>
            <person name="O'Brien M.J."/>
            <person name="Copetti D."/>
            <person name="Mohd Noor M.I."/>
            <person name="Ong R.C."/>
            <person name="Putra M."/>
            <person name="Sireger I.Z."/>
            <person name="Indrioko S."/>
            <person name="Kosugi Y."/>
            <person name="Izuno A."/>
            <person name="Isagi Y."/>
            <person name="Lee S.L."/>
            <person name="Shimizu K.K."/>
        </authorList>
    </citation>
    <scope>NUCLEOTIDE SEQUENCE [LARGE SCALE GENOMIC DNA]</scope>
    <source>
        <strain evidence="1">214</strain>
    </source>
</reference>
<organism evidence="1 2">
    <name type="scientific">Rubroshorea leprosula</name>
    <dbReference type="NCBI Taxonomy" id="152421"/>
    <lineage>
        <taxon>Eukaryota</taxon>
        <taxon>Viridiplantae</taxon>
        <taxon>Streptophyta</taxon>
        <taxon>Embryophyta</taxon>
        <taxon>Tracheophyta</taxon>
        <taxon>Spermatophyta</taxon>
        <taxon>Magnoliopsida</taxon>
        <taxon>eudicotyledons</taxon>
        <taxon>Gunneridae</taxon>
        <taxon>Pentapetalae</taxon>
        <taxon>rosids</taxon>
        <taxon>malvids</taxon>
        <taxon>Malvales</taxon>
        <taxon>Dipterocarpaceae</taxon>
        <taxon>Rubroshorea</taxon>
    </lineage>
</organism>
<accession>A0AAV5LT26</accession>
<comment type="caution">
    <text evidence="1">The sequence shown here is derived from an EMBL/GenBank/DDBJ whole genome shotgun (WGS) entry which is preliminary data.</text>
</comment>
<keyword evidence="2" id="KW-1185">Reference proteome</keyword>
<sequence>MAMALDSETDLSFPYWTSVRRRFGPDSSFFASGNLERELLAKQVFSF</sequence>
<protein>
    <submittedName>
        <fullName evidence="1">Uncharacterized protein</fullName>
    </submittedName>
</protein>
<dbReference type="AlphaFoldDB" id="A0AAV5LT26"/>
<dbReference type="Proteomes" id="UP001054252">
    <property type="component" value="Unassembled WGS sequence"/>
</dbReference>
<evidence type="ECO:0000313" key="1">
    <source>
        <dbReference type="EMBL" id="GKV40594.1"/>
    </source>
</evidence>
<name>A0AAV5LT26_9ROSI</name>
<proteinExistence type="predicted"/>
<evidence type="ECO:0000313" key="2">
    <source>
        <dbReference type="Proteomes" id="UP001054252"/>
    </source>
</evidence>
<dbReference type="EMBL" id="BPVZ01000143">
    <property type="protein sequence ID" value="GKV40594.1"/>
    <property type="molecule type" value="Genomic_DNA"/>
</dbReference>